<accession>A0A6G0YUP1</accession>
<sequence>MNCLVNSPGPSGKPVVTITASAAASVTAAAKAAMNNALKDNEQINDAVSKVLGGYDWTLVPVPAKPPTEKKNYHVKRPMNAFMVWAQAARRKLADQYPQLHNAELSKTLGKLWRLTSGDDKQPFIEEAEKLRVLHKNRYPDYKYQPRRRKVAKGISKIQDKTKHVKSEPNDSQYQQHLKHDMSTDCNSTTSNRPIKQEMIPASSSSTSSSSPSGSPPEPLTPPTTPNYYPAKPKNGYCNTTHTICYGESGESAIDYSLEFGRMDDLPAVESIGADMVDSSELDQYLTMGNQYPSTSSSCVDPAEQYYYHARYHEMQPNTAKQHFSSSTPPPGVVTVFSECACACEITASEKGQLASEIVSVEYWTEFVLSQGSERYNCSLVADLWGL</sequence>
<keyword evidence="10" id="KW-1185">Reference proteome</keyword>
<dbReference type="Gene3D" id="1.10.30.10">
    <property type="entry name" value="High mobility group box domain"/>
    <property type="match status" value="1"/>
</dbReference>
<dbReference type="GO" id="GO:0000978">
    <property type="term" value="F:RNA polymerase II cis-regulatory region sequence-specific DNA binding"/>
    <property type="evidence" value="ECO:0007669"/>
    <property type="project" value="TreeGrafter"/>
</dbReference>
<evidence type="ECO:0000256" key="5">
    <source>
        <dbReference type="ARBA" id="ARBA00023242"/>
    </source>
</evidence>
<feature type="DNA-binding region" description="HMG box" evidence="6">
    <location>
        <begin position="75"/>
        <end position="143"/>
    </location>
</feature>
<keyword evidence="2" id="KW-0805">Transcription regulation</keyword>
<comment type="caution">
    <text evidence="9">The sequence shown here is derived from an EMBL/GenBank/DDBJ whole genome shotgun (WGS) entry which is preliminary data.</text>
</comment>
<dbReference type="CDD" id="cd22031">
    <property type="entry name" value="HMG-box_SoxE"/>
    <property type="match status" value="1"/>
</dbReference>
<evidence type="ECO:0000256" key="1">
    <source>
        <dbReference type="ARBA" id="ARBA00004123"/>
    </source>
</evidence>
<dbReference type="Proteomes" id="UP000478052">
    <property type="component" value="Unassembled WGS sequence"/>
</dbReference>
<dbReference type="GO" id="GO:0000981">
    <property type="term" value="F:DNA-binding transcription factor activity, RNA polymerase II-specific"/>
    <property type="evidence" value="ECO:0007669"/>
    <property type="project" value="TreeGrafter"/>
</dbReference>
<proteinExistence type="predicted"/>
<dbReference type="Pfam" id="PF12444">
    <property type="entry name" value="Sox_N"/>
    <property type="match status" value="1"/>
</dbReference>
<dbReference type="InterPro" id="IPR036910">
    <property type="entry name" value="HMG_box_dom_sf"/>
</dbReference>
<dbReference type="AlphaFoldDB" id="A0A6G0YUP1"/>
<evidence type="ECO:0000313" key="10">
    <source>
        <dbReference type="Proteomes" id="UP000478052"/>
    </source>
</evidence>
<evidence type="ECO:0000256" key="7">
    <source>
        <dbReference type="SAM" id="MobiDB-lite"/>
    </source>
</evidence>
<dbReference type="OrthoDB" id="6247875at2759"/>
<dbReference type="InterPro" id="IPR050917">
    <property type="entry name" value="SOX_TF"/>
</dbReference>
<gene>
    <name evidence="9" type="ORF">FWK35_00027473</name>
</gene>
<feature type="domain" description="HMG box" evidence="8">
    <location>
        <begin position="75"/>
        <end position="143"/>
    </location>
</feature>
<dbReference type="FunFam" id="1.10.30.10:FF:000004">
    <property type="entry name" value="Transcription factor SOX-10"/>
    <property type="match status" value="1"/>
</dbReference>
<dbReference type="PANTHER" id="PTHR45803:SF5">
    <property type="entry name" value="SOX100B"/>
    <property type="match status" value="1"/>
</dbReference>
<protein>
    <submittedName>
        <fullName evidence="9">Transcription factor Sox-9-B-like</fullName>
    </submittedName>
</protein>
<feature type="compositionally biased region" description="Low complexity" evidence="7">
    <location>
        <begin position="201"/>
        <end position="213"/>
    </location>
</feature>
<dbReference type="Pfam" id="PF00505">
    <property type="entry name" value="HMG_box"/>
    <property type="match status" value="1"/>
</dbReference>
<dbReference type="PANTHER" id="PTHR45803">
    <property type="entry name" value="SOX100B"/>
    <property type="match status" value="1"/>
</dbReference>
<keyword evidence="5 6" id="KW-0539">Nucleus</keyword>
<feature type="compositionally biased region" description="Polar residues" evidence="7">
    <location>
        <begin position="184"/>
        <end position="194"/>
    </location>
</feature>
<dbReference type="GO" id="GO:0005634">
    <property type="term" value="C:nucleus"/>
    <property type="evidence" value="ECO:0007669"/>
    <property type="project" value="UniProtKB-SubCell"/>
</dbReference>
<evidence type="ECO:0000259" key="8">
    <source>
        <dbReference type="PROSITE" id="PS50118"/>
    </source>
</evidence>
<comment type="subcellular location">
    <subcellularLocation>
        <location evidence="1">Nucleus</location>
    </subcellularLocation>
</comment>
<feature type="region of interest" description="Disordered" evidence="7">
    <location>
        <begin position="142"/>
        <end position="228"/>
    </location>
</feature>
<keyword evidence="4" id="KW-0804">Transcription</keyword>
<evidence type="ECO:0000256" key="6">
    <source>
        <dbReference type="PROSITE-ProRule" id="PRU00267"/>
    </source>
</evidence>
<dbReference type="EMBL" id="VUJU01002329">
    <property type="protein sequence ID" value="KAF0761669.1"/>
    <property type="molecule type" value="Genomic_DNA"/>
</dbReference>
<name>A0A6G0YUP1_APHCR</name>
<evidence type="ECO:0000256" key="4">
    <source>
        <dbReference type="ARBA" id="ARBA00023163"/>
    </source>
</evidence>
<dbReference type="InterPro" id="IPR022151">
    <property type="entry name" value="Sox_N"/>
</dbReference>
<reference evidence="9 10" key="1">
    <citation type="submission" date="2019-08" db="EMBL/GenBank/DDBJ databases">
        <title>Whole genome of Aphis craccivora.</title>
        <authorList>
            <person name="Voronova N.V."/>
            <person name="Shulinski R.S."/>
            <person name="Bandarenka Y.V."/>
            <person name="Zhorov D.G."/>
            <person name="Warner D."/>
        </authorList>
    </citation>
    <scope>NUCLEOTIDE SEQUENCE [LARGE SCALE GENOMIC DNA]</scope>
    <source>
        <strain evidence="9">180601</strain>
        <tissue evidence="9">Whole Body</tissue>
    </source>
</reference>
<dbReference type="PROSITE" id="PS50118">
    <property type="entry name" value="HMG_BOX_2"/>
    <property type="match status" value="1"/>
</dbReference>
<feature type="compositionally biased region" description="Basic and acidic residues" evidence="7">
    <location>
        <begin position="158"/>
        <end position="169"/>
    </location>
</feature>
<evidence type="ECO:0000313" key="9">
    <source>
        <dbReference type="EMBL" id="KAF0761669.1"/>
    </source>
</evidence>
<feature type="compositionally biased region" description="Pro residues" evidence="7">
    <location>
        <begin position="214"/>
        <end position="225"/>
    </location>
</feature>
<evidence type="ECO:0000256" key="3">
    <source>
        <dbReference type="ARBA" id="ARBA00023125"/>
    </source>
</evidence>
<dbReference type="SMART" id="SM00398">
    <property type="entry name" value="HMG"/>
    <property type="match status" value="1"/>
</dbReference>
<evidence type="ECO:0000256" key="2">
    <source>
        <dbReference type="ARBA" id="ARBA00023015"/>
    </source>
</evidence>
<organism evidence="9 10">
    <name type="scientific">Aphis craccivora</name>
    <name type="common">Cowpea aphid</name>
    <dbReference type="NCBI Taxonomy" id="307492"/>
    <lineage>
        <taxon>Eukaryota</taxon>
        <taxon>Metazoa</taxon>
        <taxon>Ecdysozoa</taxon>
        <taxon>Arthropoda</taxon>
        <taxon>Hexapoda</taxon>
        <taxon>Insecta</taxon>
        <taxon>Pterygota</taxon>
        <taxon>Neoptera</taxon>
        <taxon>Paraneoptera</taxon>
        <taxon>Hemiptera</taxon>
        <taxon>Sternorrhyncha</taxon>
        <taxon>Aphidomorpha</taxon>
        <taxon>Aphidoidea</taxon>
        <taxon>Aphididae</taxon>
        <taxon>Aphidini</taxon>
        <taxon>Aphis</taxon>
        <taxon>Aphis</taxon>
    </lineage>
</organism>
<dbReference type="SUPFAM" id="SSF47095">
    <property type="entry name" value="HMG-box"/>
    <property type="match status" value="1"/>
</dbReference>
<keyword evidence="3 6" id="KW-0238">DNA-binding</keyword>
<dbReference type="InterPro" id="IPR009071">
    <property type="entry name" value="HMG_box_dom"/>
</dbReference>